<evidence type="ECO:0000313" key="3">
    <source>
        <dbReference type="Proteomes" id="UP000316612"/>
    </source>
</evidence>
<dbReference type="RefSeq" id="WP_141366582.1">
    <property type="nucleotide sequence ID" value="NZ_BAAAJL010000014.1"/>
</dbReference>
<dbReference type="PANTHER" id="PTHR43135">
    <property type="entry name" value="ALPHA-D-RIBOSE 1-METHYLPHOSPHONATE 5-TRIPHOSPHATE DIPHOSPHATASE"/>
    <property type="match status" value="1"/>
</dbReference>
<dbReference type="InterPro" id="IPR006680">
    <property type="entry name" value="Amidohydro-rel"/>
</dbReference>
<dbReference type="InterPro" id="IPR011059">
    <property type="entry name" value="Metal-dep_hydrolase_composite"/>
</dbReference>
<dbReference type="SUPFAM" id="SSF51556">
    <property type="entry name" value="Metallo-dependent hydrolases"/>
    <property type="match status" value="1"/>
</dbReference>
<comment type="caution">
    <text evidence="2">The sequence shown here is derived from an EMBL/GenBank/DDBJ whole genome shotgun (WGS) entry which is preliminary data.</text>
</comment>
<dbReference type="OrthoDB" id="3189065at2"/>
<name>A0A4Y4DS48_GLUUR</name>
<dbReference type="Pfam" id="PF01979">
    <property type="entry name" value="Amidohydro_1"/>
    <property type="match status" value="1"/>
</dbReference>
<dbReference type="SUPFAM" id="SSF51338">
    <property type="entry name" value="Composite domain of metallo-dependent hydrolases"/>
    <property type="match status" value="1"/>
</dbReference>
<dbReference type="Gene3D" id="3.20.20.140">
    <property type="entry name" value="Metal-dependent hydrolases"/>
    <property type="match status" value="1"/>
</dbReference>
<gene>
    <name evidence="2" type="ORF">AUR04nite_29890</name>
</gene>
<sequence length="447" mass="46252">MCEHDHIVGPTPAKQLERRHVLAGAAALAGLGMASFLPASAVAAPPAATPSALPLAKPGTSSQVQPIIIDGGSIIDPETGRVIEDAVVVLAQGKVKAMGTRDETRKAVREVGSKAVVINAHGKFVLPGLVDAHVHAQSFEDTKLILSHGATTVRSGSSSFYQDIALARVPQYAPGLSPRMHAAGLFVSPDQGDSILADPDLAPLAAKRNQLTDPKDLAHLTRVNIARGATVIKTRANPRAGIPEQDPLELVYNQEQLSAVVHAAKGAGVLCHSYSAKGIAGAVAAGVRSIEHGVFLDEKTMVRMAKQGTYFTPTLFGIAGMKDSSNPVLAERGREYGPILAEAARAANELGVTVIGGTDSFGTDVTPIGDEANALAEAGLSKLKALQSITTAPAKLLGVAKHGVGRLAVRGVADVVVLERNPLETSKALTEVKVVIAQGAVVRNDLA</sequence>
<dbReference type="InterPro" id="IPR051781">
    <property type="entry name" value="Metallo-dep_Hydrolase"/>
</dbReference>
<dbReference type="InterPro" id="IPR032466">
    <property type="entry name" value="Metal_Hydrolase"/>
</dbReference>
<feature type="domain" description="Amidohydrolase-related" evidence="1">
    <location>
        <begin position="124"/>
        <end position="442"/>
    </location>
</feature>
<dbReference type="GO" id="GO:0016810">
    <property type="term" value="F:hydrolase activity, acting on carbon-nitrogen (but not peptide) bonds"/>
    <property type="evidence" value="ECO:0007669"/>
    <property type="project" value="InterPro"/>
</dbReference>
<proteinExistence type="predicted"/>
<accession>A0A4Y4DS48</accession>
<dbReference type="EMBL" id="BJNY01000020">
    <property type="protein sequence ID" value="GED07457.1"/>
    <property type="molecule type" value="Genomic_DNA"/>
</dbReference>
<dbReference type="InterPro" id="IPR006311">
    <property type="entry name" value="TAT_signal"/>
</dbReference>
<evidence type="ECO:0000259" key="1">
    <source>
        <dbReference type="Pfam" id="PF01979"/>
    </source>
</evidence>
<keyword evidence="3" id="KW-1185">Reference proteome</keyword>
<protein>
    <submittedName>
        <fullName evidence="2">Xaa-Pro dipeptidase</fullName>
    </submittedName>
</protein>
<dbReference type="PROSITE" id="PS51318">
    <property type="entry name" value="TAT"/>
    <property type="match status" value="1"/>
</dbReference>
<dbReference type="Proteomes" id="UP000316612">
    <property type="component" value="Unassembled WGS sequence"/>
</dbReference>
<organism evidence="2 3">
    <name type="scientific">Glutamicibacter uratoxydans</name>
    <name type="common">Arthrobacter uratoxydans</name>
    <dbReference type="NCBI Taxonomy" id="43667"/>
    <lineage>
        <taxon>Bacteria</taxon>
        <taxon>Bacillati</taxon>
        <taxon>Actinomycetota</taxon>
        <taxon>Actinomycetes</taxon>
        <taxon>Micrococcales</taxon>
        <taxon>Micrococcaceae</taxon>
        <taxon>Glutamicibacter</taxon>
    </lineage>
</organism>
<dbReference type="PANTHER" id="PTHR43135:SF3">
    <property type="entry name" value="ALPHA-D-RIBOSE 1-METHYLPHOSPHONATE 5-TRIPHOSPHATE DIPHOSPHATASE"/>
    <property type="match status" value="1"/>
</dbReference>
<evidence type="ECO:0000313" key="2">
    <source>
        <dbReference type="EMBL" id="GED07457.1"/>
    </source>
</evidence>
<dbReference type="AlphaFoldDB" id="A0A4Y4DS48"/>
<dbReference type="Gene3D" id="2.30.40.10">
    <property type="entry name" value="Urease, subunit C, domain 1"/>
    <property type="match status" value="1"/>
</dbReference>
<reference evidence="2 3" key="1">
    <citation type="submission" date="2019-06" db="EMBL/GenBank/DDBJ databases">
        <title>Whole genome shotgun sequence of Glutamicibacter uratoxydans NBRC 15515.</title>
        <authorList>
            <person name="Hosoyama A."/>
            <person name="Uohara A."/>
            <person name="Ohji S."/>
            <person name="Ichikawa N."/>
        </authorList>
    </citation>
    <scope>NUCLEOTIDE SEQUENCE [LARGE SCALE GENOMIC DNA]</scope>
    <source>
        <strain evidence="2 3">NBRC 15515</strain>
    </source>
</reference>